<evidence type="ECO:0000313" key="3">
    <source>
        <dbReference type="Proteomes" id="UP000611640"/>
    </source>
</evidence>
<dbReference type="AlphaFoldDB" id="A0A7R7DLC3"/>
<gene>
    <name evidence="2" type="ORF">Athai_12360</name>
</gene>
<feature type="domain" description="Tail specific protease" evidence="1">
    <location>
        <begin position="79"/>
        <end position="282"/>
    </location>
</feature>
<reference evidence="2 3" key="1">
    <citation type="submission" date="2020-08" db="EMBL/GenBank/DDBJ databases">
        <title>Whole genome shotgun sequence of Actinocatenispora thailandica NBRC 105041.</title>
        <authorList>
            <person name="Komaki H."/>
            <person name="Tamura T."/>
        </authorList>
    </citation>
    <scope>NUCLEOTIDE SEQUENCE [LARGE SCALE GENOMIC DNA]</scope>
    <source>
        <strain evidence="2 3">NBRC 105041</strain>
    </source>
</reference>
<dbReference type="Pfam" id="PF03572">
    <property type="entry name" value="Peptidase_S41"/>
    <property type="match status" value="1"/>
</dbReference>
<name>A0A7R7DLC3_9ACTN</name>
<evidence type="ECO:0000313" key="2">
    <source>
        <dbReference type="EMBL" id="BCJ33733.1"/>
    </source>
</evidence>
<evidence type="ECO:0000259" key="1">
    <source>
        <dbReference type="SMART" id="SM00245"/>
    </source>
</evidence>
<keyword evidence="3" id="KW-1185">Reference proteome</keyword>
<dbReference type="SUPFAM" id="SSF52096">
    <property type="entry name" value="ClpP/crotonase"/>
    <property type="match status" value="1"/>
</dbReference>
<dbReference type="Pfam" id="PF11918">
    <property type="entry name" value="Peptidase_S41_N"/>
    <property type="match status" value="1"/>
</dbReference>
<dbReference type="InterPro" id="IPR005151">
    <property type="entry name" value="Tail-specific_protease"/>
</dbReference>
<dbReference type="Proteomes" id="UP000611640">
    <property type="component" value="Chromosome"/>
</dbReference>
<dbReference type="GO" id="GO:0008236">
    <property type="term" value="F:serine-type peptidase activity"/>
    <property type="evidence" value="ECO:0007669"/>
    <property type="project" value="InterPro"/>
</dbReference>
<dbReference type="RefSeq" id="WP_203960577.1">
    <property type="nucleotide sequence ID" value="NZ_AP023355.1"/>
</dbReference>
<organism evidence="2 3">
    <name type="scientific">Actinocatenispora thailandica</name>
    <dbReference type="NCBI Taxonomy" id="227318"/>
    <lineage>
        <taxon>Bacteria</taxon>
        <taxon>Bacillati</taxon>
        <taxon>Actinomycetota</taxon>
        <taxon>Actinomycetes</taxon>
        <taxon>Micromonosporales</taxon>
        <taxon>Micromonosporaceae</taxon>
        <taxon>Actinocatenispora</taxon>
    </lineage>
</organism>
<dbReference type="PANTHER" id="PTHR11261">
    <property type="entry name" value="INTERPHOTORECEPTOR RETINOID-BINDING PROTEIN"/>
    <property type="match status" value="1"/>
</dbReference>
<dbReference type="KEGG" id="atl:Athai_12360"/>
<dbReference type="Gene3D" id="3.30.750.44">
    <property type="match status" value="1"/>
</dbReference>
<proteinExistence type="predicted"/>
<dbReference type="EMBL" id="AP023355">
    <property type="protein sequence ID" value="BCJ33733.1"/>
    <property type="molecule type" value="Genomic_DNA"/>
</dbReference>
<dbReference type="Gene3D" id="3.90.226.10">
    <property type="entry name" value="2-enoyl-CoA Hydratase, Chain A, domain 1"/>
    <property type="match status" value="1"/>
</dbReference>
<dbReference type="CDD" id="cd07563">
    <property type="entry name" value="Peptidase_S41_IRBP"/>
    <property type="match status" value="1"/>
</dbReference>
<protein>
    <submittedName>
        <fullName evidence="2">Interphotoreceptor retinoid-binding protein</fullName>
    </submittedName>
</protein>
<dbReference type="SMART" id="SM00245">
    <property type="entry name" value="TSPc"/>
    <property type="match status" value="1"/>
</dbReference>
<accession>A0A7R7DLC3</accession>
<dbReference type="GO" id="GO:0006508">
    <property type="term" value="P:proteolysis"/>
    <property type="evidence" value="ECO:0007669"/>
    <property type="project" value="InterPro"/>
</dbReference>
<dbReference type="PANTHER" id="PTHR11261:SF3">
    <property type="entry name" value="RETINOL-BINDING PROTEIN 3"/>
    <property type="match status" value="1"/>
</dbReference>
<sequence length="304" mass="32643">MERADIDRIVAEVGKLVATRYVFAELGEQIAADLAATAATGRYATATDEAALAELVTADLQRANGDGHLRLIHHTESIDGAEDGAVAEATYERRARRSMSGIGRIERLDGNIGLLEISPALFAAHLVGDEITAAMRILRHTDALILDLRGCLGSDPGSVAYFLSYLLPPETHLNDVYDRGSDSTTQFWTLPHVPGPRYGTERPVYVLTSRRTFSGGEELAYDLRHNDRATLVGETTGGGAHPRIGVRLGPHLEASIPTCRSINPITGTDWEGTGVPPHLATSAAEALATAHEHARTRLAENPDS</sequence>
<dbReference type="InterPro" id="IPR029045">
    <property type="entry name" value="ClpP/crotonase-like_dom_sf"/>
</dbReference>